<name>A0A8D8LG01_9HEMI</name>
<reference evidence="4" key="1">
    <citation type="submission" date="2021-05" db="EMBL/GenBank/DDBJ databases">
        <authorList>
            <person name="Alioto T."/>
            <person name="Alioto T."/>
            <person name="Gomez Garrido J."/>
        </authorList>
    </citation>
    <scope>NUCLEOTIDE SEQUENCE</scope>
</reference>
<feature type="domain" description="Protein phosphatase 1 regulatory subunit 21 N-terminal" evidence="3">
    <location>
        <begin position="26"/>
        <end position="125"/>
    </location>
</feature>
<evidence type="ECO:0000313" key="4">
    <source>
        <dbReference type="EMBL" id="CAG6610055.1"/>
    </source>
</evidence>
<dbReference type="Pfam" id="PF10205">
    <property type="entry name" value="KLRAQ"/>
    <property type="match status" value="1"/>
</dbReference>
<dbReference type="PANTHER" id="PTHR21448">
    <property type="entry name" value="SMOOTH MUSCLE MYOSIN HEAVY CHAIN-RELATED"/>
    <property type="match status" value="1"/>
</dbReference>
<dbReference type="GO" id="GO:0016020">
    <property type="term" value="C:membrane"/>
    <property type="evidence" value="ECO:0007669"/>
    <property type="project" value="TreeGrafter"/>
</dbReference>
<keyword evidence="1" id="KW-0175">Coiled coil</keyword>
<dbReference type="EMBL" id="HBUF01016953">
    <property type="protein sequence ID" value="CAG6610055.1"/>
    <property type="molecule type" value="Transcribed_RNA"/>
</dbReference>
<feature type="coiled-coil region" evidence="1">
    <location>
        <begin position="495"/>
        <end position="584"/>
    </location>
</feature>
<dbReference type="GO" id="GO:0005769">
    <property type="term" value="C:early endosome"/>
    <property type="evidence" value="ECO:0007669"/>
    <property type="project" value="TreeGrafter"/>
</dbReference>
<evidence type="ECO:0000256" key="1">
    <source>
        <dbReference type="SAM" id="Coils"/>
    </source>
</evidence>
<proteinExistence type="predicted"/>
<accession>A0A8D8LG01</accession>
<dbReference type="PANTHER" id="PTHR21448:SF0">
    <property type="entry name" value="PROTEIN PHOSPHATASE 1 REGULATORY SUBUNIT 21"/>
    <property type="match status" value="1"/>
</dbReference>
<evidence type="ECO:0000256" key="2">
    <source>
        <dbReference type="SAM" id="MobiDB-lite"/>
    </source>
</evidence>
<dbReference type="SMART" id="SM01254">
    <property type="entry name" value="KLRAQ"/>
    <property type="match status" value="1"/>
</dbReference>
<protein>
    <submittedName>
        <fullName evidence="4">Protein phosphatase 1 regulatory subunit 21</fullName>
    </submittedName>
</protein>
<dbReference type="Pfam" id="PF21636">
    <property type="entry name" value="PPP1R21_C"/>
    <property type="match status" value="1"/>
</dbReference>
<feature type="coiled-coil region" evidence="1">
    <location>
        <begin position="125"/>
        <end position="219"/>
    </location>
</feature>
<feature type="coiled-coil region" evidence="1">
    <location>
        <begin position="53"/>
        <end position="101"/>
    </location>
</feature>
<feature type="region of interest" description="Disordered" evidence="2">
    <location>
        <begin position="1"/>
        <end position="21"/>
    </location>
</feature>
<evidence type="ECO:0000259" key="3">
    <source>
        <dbReference type="SMART" id="SM01254"/>
    </source>
</evidence>
<sequence>MSGSGDSAAQTSRDSNSVQDLPSKYEKLAAEYAKIKAQAIVLKKAVVEEQKQNGDLKQTIRTQEQSLRKNEQEMESLAFRNQQLAKRVTILQDDLEQEKKAVKKGGKKNESSSATENNGVLDEDFKRLIQENAKLHTLVQEKEDEHSSEISTLNEQLNKTKRDLRESQQECKTVDDKYEPIISRLEQDRRERDAKLKTLENIAENLKSLQTKFNTLDEKYKQLEYFAENLSKHFVLDGLNSMQLNNVNLSEPCELYLHKCIVDILTALTSFFSQLRNRLSYLSDMTFQSKFNKIETLCNHGKTVIQKYLDRNSLEPVSIVEYRNLLDSLLDNVKMLNRSQHSNLPSNLVDFISHLIRIFNVLPSLFIEKTKVYISNNALTKVISEVIIFEQLHKCLRTTFQNETELELKSNLKNMEELTSVNDCFLESLATLGSSLATLGNALTQLLLGLNQPTETQPVHHTIVEFSKKAASHLVSHQLDNITRTNSTEKYQLQAEELTELRSVYSKQIEEYQNKVKALEKEKIAWQSQYETLMLRSSSKADNTAGDGEEDEASKLAAYYRRKINALVEEKQQAEGRAVLVSNECVAIHKRLEYLVDSEHELTELMVKWKQYAAQLKDELRRTTDNYETQLSVMSEHLVELNLDLNDKRDAIEQLNMQLSNKFPISEYKK</sequence>
<dbReference type="InterPro" id="IPR019343">
    <property type="entry name" value="PPP1R21_N"/>
</dbReference>
<feature type="compositionally biased region" description="Polar residues" evidence="2">
    <location>
        <begin position="1"/>
        <end position="20"/>
    </location>
</feature>
<dbReference type="AlphaFoldDB" id="A0A8D8LG01"/>
<dbReference type="InterPro" id="IPR049372">
    <property type="entry name" value="PPP1R21_C"/>
</dbReference>
<dbReference type="InterPro" id="IPR040024">
    <property type="entry name" value="PPP1R21"/>
</dbReference>
<organism evidence="4">
    <name type="scientific">Cacopsylla melanoneura</name>
    <dbReference type="NCBI Taxonomy" id="428564"/>
    <lineage>
        <taxon>Eukaryota</taxon>
        <taxon>Metazoa</taxon>
        <taxon>Ecdysozoa</taxon>
        <taxon>Arthropoda</taxon>
        <taxon>Hexapoda</taxon>
        <taxon>Insecta</taxon>
        <taxon>Pterygota</taxon>
        <taxon>Neoptera</taxon>
        <taxon>Paraneoptera</taxon>
        <taxon>Hemiptera</taxon>
        <taxon>Sternorrhyncha</taxon>
        <taxon>Psylloidea</taxon>
        <taxon>Psyllidae</taxon>
        <taxon>Psyllinae</taxon>
        <taxon>Cacopsylla</taxon>
    </lineage>
</organism>